<feature type="domain" description="N-acetyltransferase" evidence="2">
    <location>
        <begin position="163"/>
        <end position="328"/>
    </location>
</feature>
<dbReference type="Pfam" id="PF00583">
    <property type="entry name" value="Acetyltransf_1"/>
    <property type="match status" value="1"/>
</dbReference>
<keyword evidence="4" id="KW-1185">Reference proteome</keyword>
<dbReference type="PROSITE" id="PS51186">
    <property type="entry name" value="GNAT"/>
    <property type="match status" value="1"/>
</dbReference>
<feature type="compositionally biased region" description="Acidic residues" evidence="1">
    <location>
        <begin position="167"/>
        <end position="184"/>
    </location>
</feature>
<dbReference type="Gene3D" id="3.40.630.30">
    <property type="match status" value="1"/>
</dbReference>
<organism evidence="3 4">
    <name type="scientific">Mya arenaria</name>
    <name type="common">Soft-shell clam</name>
    <dbReference type="NCBI Taxonomy" id="6604"/>
    <lineage>
        <taxon>Eukaryota</taxon>
        <taxon>Metazoa</taxon>
        <taxon>Spiralia</taxon>
        <taxon>Lophotrochozoa</taxon>
        <taxon>Mollusca</taxon>
        <taxon>Bivalvia</taxon>
        <taxon>Autobranchia</taxon>
        <taxon>Heteroconchia</taxon>
        <taxon>Euheterodonta</taxon>
        <taxon>Imparidentia</taxon>
        <taxon>Neoheterodontei</taxon>
        <taxon>Myida</taxon>
        <taxon>Myoidea</taxon>
        <taxon>Myidae</taxon>
        <taxon>Mya</taxon>
    </lineage>
</organism>
<dbReference type="CDD" id="cd04301">
    <property type="entry name" value="NAT_SF"/>
    <property type="match status" value="1"/>
</dbReference>
<dbReference type="SUPFAM" id="SSF55729">
    <property type="entry name" value="Acyl-CoA N-acyltransferases (Nat)"/>
    <property type="match status" value="1"/>
</dbReference>
<reference evidence="3" key="1">
    <citation type="submission" date="2022-11" db="EMBL/GenBank/DDBJ databases">
        <title>Centuries of genome instability and evolution in soft-shell clam transmissible cancer (bioRxiv).</title>
        <authorList>
            <person name="Hart S.F.M."/>
            <person name="Yonemitsu M.A."/>
            <person name="Giersch R.M."/>
            <person name="Beal B.F."/>
            <person name="Arriagada G."/>
            <person name="Davis B.W."/>
            <person name="Ostrander E.A."/>
            <person name="Goff S.P."/>
            <person name="Metzger M.J."/>
        </authorList>
    </citation>
    <scope>NUCLEOTIDE SEQUENCE</scope>
    <source>
        <strain evidence="3">MELC-2E11</strain>
        <tissue evidence="3">Siphon/mantle</tissue>
    </source>
</reference>
<evidence type="ECO:0000259" key="2">
    <source>
        <dbReference type="PROSITE" id="PS51186"/>
    </source>
</evidence>
<gene>
    <name evidence="3" type="ORF">MAR_036662</name>
</gene>
<accession>A0ABY7FLB6</accession>
<evidence type="ECO:0000313" key="3">
    <source>
        <dbReference type="EMBL" id="WAR22993.1"/>
    </source>
</evidence>
<feature type="compositionally biased region" description="Basic and acidic residues" evidence="1">
    <location>
        <begin position="121"/>
        <end position="131"/>
    </location>
</feature>
<evidence type="ECO:0000256" key="1">
    <source>
        <dbReference type="SAM" id="MobiDB-lite"/>
    </source>
</evidence>
<name>A0ABY7FLB6_MYAAR</name>
<feature type="compositionally biased region" description="Acidic residues" evidence="1">
    <location>
        <begin position="147"/>
        <end position="157"/>
    </location>
</feature>
<dbReference type="InterPro" id="IPR000182">
    <property type="entry name" value="GNAT_dom"/>
</dbReference>
<protein>
    <recommendedName>
        <fullName evidence="2">N-acetyltransferase domain-containing protein</fullName>
    </recommendedName>
</protein>
<sequence length="528" mass="60127">MADSKGENIPLEQANGKQEHAPKLAMDHYVELDHETFTRPGAQISDKQTFTNKKGETISGYAVIVDFRRLLLLAADLKDHGIIPGVSNRDLLHACIGLYDVSLSEMTPDVLYSTCLDEYEGRRQREPREEKEEVEEEEAGSVKGSEIDEDVYEEEEGASSKFAEVYSDTESEDADEEDDDDEEDFSKGINTFISSVTDRRKARKTCDGPVTEDILGIENRIIGCATFEKKYVKHRDRVIHLTIVSVRKRCRGFGVGRYLLSQVVEPKVVGNYDAVVVHADNEAVDFFQKELAEQFTNCTLMCYLPGFSGHRLLSAIKIPGVEMFELEQELLKWKEKTLEVYQQQVTCMMRMKHEIIQLKYTATTQDKFLKALVEDNEMLKTEKMLAEQFKQQMILDTLACKKCEVTTISKALVPEKTKKAYKERIKGLADPTMVLDIFYMWGVWKGPVLLQVSVQSCSVFKAWFIASCGGSCCHDICSKKNTANLEQNDDYSSKYMIGVLQCYCDSHWKCNLFISIIEIDDHKSAFKM</sequence>
<proteinExistence type="predicted"/>
<dbReference type="InterPro" id="IPR016181">
    <property type="entry name" value="Acyl_CoA_acyltransferase"/>
</dbReference>
<dbReference type="EMBL" id="CP111024">
    <property type="protein sequence ID" value="WAR22993.1"/>
    <property type="molecule type" value="Genomic_DNA"/>
</dbReference>
<feature type="region of interest" description="Disordered" evidence="1">
    <location>
        <begin position="1"/>
        <end position="22"/>
    </location>
</feature>
<evidence type="ECO:0000313" key="4">
    <source>
        <dbReference type="Proteomes" id="UP001164746"/>
    </source>
</evidence>
<dbReference type="Proteomes" id="UP001164746">
    <property type="component" value="Chromosome 13"/>
</dbReference>
<feature type="region of interest" description="Disordered" evidence="1">
    <location>
        <begin position="121"/>
        <end position="187"/>
    </location>
</feature>